<evidence type="ECO:0000256" key="1">
    <source>
        <dbReference type="SAM" id="MobiDB-lite"/>
    </source>
</evidence>
<dbReference type="CDD" id="cd09272">
    <property type="entry name" value="RNase_HI_RT_Ty1"/>
    <property type="match status" value="1"/>
</dbReference>
<reference evidence="2 3" key="1">
    <citation type="journal article" date="2020" name="Mol. Plant">
        <title>The Chromosome-Based Rubber Tree Genome Provides New Insights into Spurge Genome Evolution and Rubber Biosynthesis.</title>
        <authorList>
            <person name="Liu J."/>
            <person name="Shi C."/>
            <person name="Shi C.C."/>
            <person name="Li W."/>
            <person name="Zhang Q.J."/>
            <person name="Zhang Y."/>
            <person name="Li K."/>
            <person name="Lu H.F."/>
            <person name="Shi C."/>
            <person name="Zhu S.T."/>
            <person name="Xiao Z.Y."/>
            <person name="Nan H."/>
            <person name="Yue Y."/>
            <person name="Zhu X.G."/>
            <person name="Wu Y."/>
            <person name="Hong X.N."/>
            <person name="Fan G.Y."/>
            <person name="Tong Y."/>
            <person name="Zhang D."/>
            <person name="Mao C.L."/>
            <person name="Liu Y.L."/>
            <person name="Hao S.J."/>
            <person name="Liu W.Q."/>
            <person name="Lv M.Q."/>
            <person name="Zhang H.B."/>
            <person name="Liu Y."/>
            <person name="Hu-Tang G.R."/>
            <person name="Wang J.P."/>
            <person name="Wang J.H."/>
            <person name="Sun Y.H."/>
            <person name="Ni S.B."/>
            <person name="Chen W.B."/>
            <person name="Zhang X.C."/>
            <person name="Jiao Y.N."/>
            <person name="Eichler E.E."/>
            <person name="Li G.H."/>
            <person name="Liu X."/>
            <person name="Gao L.Z."/>
        </authorList>
    </citation>
    <scope>NUCLEOTIDE SEQUENCE [LARGE SCALE GENOMIC DNA]</scope>
    <source>
        <strain evidence="3">cv. GT1</strain>
        <tissue evidence="2">Leaf</tissue>
    </source>
</reference>
<evidence type="ECO:0000313" key="3">
    <source>
        <dbReference type="Proteomes" id="UP000467840"/>
    </source>
</evidence>
<dbReference type="AlphaFoldDB" id="A0A6A6LKE8"/>
<sequence>MYDPIAKKIVYSRDVVFEENRAWDWSTDSQEKQLLELEWGNDISTTEEEHSAGQNNTGDTDVILPTEGTSDLERDLGAREGRTRRPILTFLFQNAGIFICQRKYASEVLQRFGMENYNPVSNPIVPGQKLSRDEGGESVDATQFKQMVGSLMYLTASRPDLMFVVSFISRFMANPTKLHFAAIKRVLRYLKGTVNYGLFYRRGGESRLVGYTDSDYAGDIDDSKSTSGYAFLFSGGAVAWSSRKQPIVTLSTTEAEFIAAAACACQAIWMRRILEEIGHSQEEGTALMCDNTSTIKLSKNPVLHGRSKHIRVRFHFLRDLVKEGIVELQFCGTKEQLADVMTKPLKLEAFQKLRQELGVCTVQC</sequence>
<protein>
    <recommendedName>
        <fullName evidence="4">Reverse transcriptase Ty1/copia-type domain-containing protein</fullName>
    </recommendedName>
</protein>
<dbReference type="Proteomes" id="UP000467840">
    <property type="component" value="Chromosome 4"/>
</dbReference>
<dbReference type="SUPFAM" id="SSF56672">
    <property type="entry name" value="DNA/RNA polymerases"/>
    <property type="match status" value="1"/>
</dbReference>
<proteinExistence type="predicted"/>
<name>A0A6A6LKE8_HEVBR</name>
<dbReference type="PANTHER" id="PTHR11439:SF517">
    <property type="entry name" value="CYSTEINE-RICH RLK (RECEPTOR-LIKE PROTEIN KINASE) 8"/>
    <property type="match status" value="1"/>
</dbReference>
<keyword evidence="3" id="KW-1185">Reference proteome</keyword>
<dbReference type="EMBL" id="JAAGAX010000010">
    <property type="protein sequence ID" value="KAF2301921.1"/>
    <property type="molecule type" value="Genomic_DNA"/>
</dbReference>
<evidence type="ECO:0000313" key="2">
    <source>
        <dbReference type="EMBL" id="KAF2301921.1"/>
    </source>
</evidence>
<organism evidence="2 3">
    <name type="scientific">Hevea brasiliensis</name>
    <name type="common">Para rubber tree</name>
    <name type="synonym">Siphonia brasiliensis</name>
    <dbReference type="NCBI Taxonomy" id="3981"/>
    <lineage>
        <taxon>Eukaryota</taxon>
        <taxon>Viridiplantae</taxon>
        <taxon>Streptophyta</taxon>
        <taxon>Embryophyta</taxon>
        <taxon>Tracheophyta</taxon>
        <taxon>Spermatophyta</taxon>
        <taxon>Magnoliopsida</taxon>
        <taxon>eudicotyledons</taxon>
        <taxon>Gunneridae</taxon>
        <taxon>Pentapetalae</taxon>
        <taxon>rosids</taxon>
        <taxon>fabids</taxon>
        <taxon>Malpighiales</taxon>
        <taxon>Euphorbiaceae</taxon>
        <taxon>Crotonoideae</taxon>
        <taxon>Micrandreae</taxon>
        <taxon>Hevea</taxon>
    </lineage>
</organism>
<accession>A0A6A6LKE8</accession>
<gene>
    <name evidence="2" type="ORF">GH714_030432</name>
</gene>
<comment type="caution">
    <text evidence="2">The sequence shown here is derived from an EMBL/GenBank/DDBJ whole genome shotgun (WGS) entry which is preliminary data.</text>
</comment>
<dbReference type="PANTHER" id="PTHR11439">
    <property type="entry name" value="GAG-POL-RELATED RETROTRANSPOSON"/>
    <property type="match status" value="1"/>
</dbReference>
<feature type="region of interest" description="Disordered" evidence="1">
    <location>
        <begin position="45"/>
        <end position="68"/>
    </location>
</feature>
<evidence type="ECO:0008006" key="4">
    <source>
        <dbReference type="Google" id="ProtNLM"/>
    </source>
</evidence>
<dbReference type="InterPro" id="IPR043502">
    <property type="entry name" value="DNA/RNA_pol_sf"/>
</dbReference>